<feature type="compositionally biased region" description="Basic and acidic residues" evidence="1">
    <location>
        <begin position="1"/>
        <end position="10"/>
    </location>
</feature>
<sequence length="462" mass="51760">MASNRGDRRQQGNRNSTTDPKDFANKLPAFDKGLLKHCSFYHFYNFPDDWGARQLFYFIGKSMKAGRLWDIFILRTKKVIELKGTKKDEENLMKCAVGAVLSPDMIPNLPVVFFNEGFPSIKIVPMGGNLVLIDDENPEQIKELVGGNLEWVLPMHAWSEESLALIGNHMGTLVSIDEHTLSKEWLNTARILISTKSKSTIKEELILKIKNNQFHIVPTDENWRNDPQWLKKASRSIGDSDESSSDYSFGDVAGEMDCSSSDSSEEKEIQTSFGVVKGINCSDKLGVPKFFAQVCKEVKGALSSQERGEQSIRHDDKWASESHISLTNSSKIVEQVVQETTQFIIPITRQTKAHLPTVKRGVGCQEETGLQVTEGPNKNPIIIPGKEKVEVMKLVTGMKRGRRKKALLQSANYGGESSKGSLSDSYILSNNKRIKEPMILEESKKAFEFGEKLGIDTRNGKE</sequence>
<protein>
    <recommendedName>
        <fullName evidence="4">DUF4283 domain-containing protein</fullName>
    </recommendedName>
</protein>
<accession>A0AAV5I3Q0</accession>
<dbReference type="EMBL" id="BPVZ01000007">
    <property type="protein sequence ID" value="GKU93720.1"/>
    <property type="molecule type" value="Genomic_DNA"/>
</dbReference>
<dbReference type="Proteomes" id="UP001054252">
    <property type="component" value="Unassembled WGS sequence"/>
</dbReference>
<evidence type="ECO:0008006" key="4">
    <source>
        <dbReference type="Google" id="ProtNLM"/>
    </source>
</evidence>
<comment type="caution">
    <text evidence="2">The sequence shown here is derived from an EMBL/GenBank/DDBJ whole genome shotgun (WGS) entry which is preliminary data.</text>
</comment>
<reference evidence="2 3" key="1">
    <citation type="journal article" date="2021" name="Commun. Biol.">
        <title>The genome of Shorea leprosula (Dipterocarpaceae) highlights the ecological relevance of drought in aseasonal tropical rainforests.</title>
        <authorList>
            <person name="Ng K.K.S."/>
            <person name="Kobayashi M.J."/>
            <person name="Fawcett J.A."/>
            <person name="Hatakeyama M."/>
            <person name="Paape T."/>
            <person name="Ng C.H."/>
            <person name="Ang C.C."/>
            <person name="Tnah L.H."/>
            <person name="Lee C.T."/>
            <person name="Nishiyama T."/>
            <person name="Sese J."/>
            <person name="O'Brien M.J."/>
            <person name="Copetti D."/>
            <person name="Mohd Noor M.I."/>
            <person name="Ong R.C."/>
            <person name="Putra M."/>
            <person name="Sireger I.Z."/>
            <person name="Indrioko S."/>
            <person name="Kosugi Y."/>
            <person name="Izuno A."/>
            <person name="Isagi Y."/>
            <person name="Lee S.L."/>
            <person name="Shimizu K.K."/>
        </authorList>
    </citation>
    <scope>NUCLEOTIDE SEQUENCE [LARGE SCALE GENOMIC DNA]</scope>
    <source>
        <strain evidence="2">214</strain>
    </source>
</reference>
<name>A0AAV5I3Q0_9ROSI</name>
<keyword evidence="3" id="KW-1185">Reference proteome</keyword>
<proteinExistence type="predicted"/>
<evidence type="ECO:0000313" key="3">
    <source>
        <dbReference type="Proteomes" id="UP001054252"/>
    </source>
</evidence>
<evidence type="ECO:0000313" key="2">
    <source>
        <dbReference type="EMBL" id="GKU93720.1"/>
    </source>
</evidence>
<gene>
    <name evidence="2" type="ORF">SLEP1_g7288</name>
</gene>
<feature type="region of interest" description="Disordered" evidence="1">
    <location>
        <begin position="1"/>
        <end position="24"/>
    </location>
</feature>
<evidence type="ECO:0000256" key="1">
    <source>
        <dbReference type="SAM" id="MobiDB-lite"/>
    </source>
</evidence>
<organism evidence="2 3">
    <name type="scientific">Rubroshorea leprosula</name>
    <dbReference type="NCBI Taxonomy" id="152421"/>
    <lineage>
        <taxon>Eukaryota</taxon>
        <taxon>Viridiplantae</taxon>
        <taxon>Streptophyta</taxon>
        <taxon>Embryophyta</taxon>
        <taxon>Tracheophyta</taxon>
        <taxon>Spermatophyta</taxon>
        <taxon>Magnoliopsida</taxon>
        <taxon>eudicotyledons</taxon>
        <taxon>Gunneridae</taxon>
        <taxon>Pentapetalae</taxon>
        <taxon>rosids</taxon>
        <taxon>malvids</taxon>
        <taxon>Malvales</taxon>
        <taxon>Dipterocarpaceae</taxon>
        <taxon>Rubroshorea</taxon>
    </lineage>
</organism>
<dbReference type="AlphaFoldDB" id="A0AAV5I3Q0"/>